<dbReference type="EMBL" id="CP068053">
    <property type="protein sequence ID" value="QQT02813.1"/>
    <property type="molecule type" value="Genomic_DNA"/>
</dbReference>
<dbReference type="AlphaFoldDB" id="A0A974NS05"/>
<evidence type="ECO:0000313" key="2">
    <source>
        <dbReference type="EMBL" id="QQT02813.1"/>
    </source>
</evidence>
<feature type="domain" description="SGNH hydrolase-type esterase" evidence="1">
    <location>
        <begin position="9"/>
        <end position="192"/>
    </location>
</feature>
<gene>
    <name evidence="2" type="ORF">I6J18_23045</name>
</gene>
<dbReference type="InterPro" id="IPR051532">
    <property type="entry name" value="Ester_Hydrolysis_Enzymes"/>
</dbReference>
<dbReference type="SUPFAM" id="SSF52266">
    <property type="entry name" value="SGNH hydrolase"/>
    <property type="match status" value="1"/>
</dbReference>
<keyword evidence="2" id="KW-0378">Hydrolase</keyword>
<dbReference type="InterPro" id="IPR013830">
    <property type="entry name" value="SGNH_hydro"/>
</dbReference>
<evidence type="ECO:0000259" key="1">
    <source>
        <dbReference type="Pfam" id="PF13472"/>
    </source>
</evidence>
<dbReference type="Gene3D" id="3.40.50.1110">
    <property type="entry name" value="SGNH hydrolase"/>
    <property type="match status" value="1"/>
</dbReference>
<keyword evidence="3" id="KW-1185">Reference proteome</keyword>
<dbReference type="CDD" id="cd01834">
    <property type="entry name" value="SGNH_hydrolase_like_2"/>
    <property type="match status" value="1"/>
</dbReference>
<dbReference type="GO" id="GO:0004622">
    <property type="term" value="F:phosphatidylcholine lysophospholipase activity"/>
    <property type="evidence" value="ECO:0007669"/>
    <property type="project" value="TreeGrafter"/>
</dbReference>
<reference evidence="2 3" key="1">
    <citation type="submission" date="2021-01" db="EMBL/GenBank/DDBJ databases">
        <title>FDA dAtabase for Regulatory Grade micrObial Sequences (FDA-ARGOS): Supporting development and validation of Infectious Disease Dx tests.</title>
        <authorList>
            <person name="Nelson B."/>
            <person name="Plummer A."/>
            <person name="Tallon L."/>
            <person name="Sadzewicz L."/>
            <person name="Zhao X."/>
            <person name="Boylan J."/>
            <person name="Ott S."/>
            <person name="Bowen H."/>
            <person name="Vavikolanu K."/>
            <person name="Mehta A."/>
            <person name="Aluvathingal J."/>
            <person name="Nadendla S."/>
            <person name="Myers T."/>
            <person name="Yan Y."/>
            <person name="Sichtig H."/>
        </authorList>
    </citation>
    <scope>NUCLEOTIDE SEQUENCE [LARGE SCALE GENOMIC DNA]</scope>
    <source>
        <strain evidence="2 3">FDAARGOS_1161</strain>
    </source>
</reference>
<sequence>MKSGERLIFIGDSITDCGRNTDSEKIGDGYVRIIRDHLRLRQPEGIPDIINKGISGNRITDLADRWEKDVLALNPDYVSISIGINDVWRQLDNPNMNQVYPGEFEKIYQKLLSLVKVKTNAQIIIMEPTIIEENIESEGNRKLQPYIDIVRRLAVTFNGVLVPEHQCFIAVLKKHPEYNLTTDGVHMNSTGNLLMARTWLRANGLE</sequence>
<dbReference type="InterPro" id="IPR036514">
    <property type="entry name" value="SGNH_hydro_sf"/>
</dbReference>
<protein>
    <submittedName>
        <fullName evidence="2">SGNH/GDSL hydrolase family protein</fullName>
    </submittedName>
</protein>
<dbReference type="PANTHER" id="PTHR30383">
    <property type="entry name" value="THIOESTERASE 1/PROTEASE 1/LYSOPHOSPHOLIPASE L1"/>
    <property type="match status" value="1"/>
</dbReference>
<proteinExistence type="predicted"/>
<dbReference type="KEGG" id="ppsr:I6J18_23045"/>
<dbReference type="Proteomes" id="UP000595254">
    <property type="component" value="Chromosome"/>
</dbReference>
<dbReference type="RefSeq" id="WP_040374803.1">
    <property type="nucleotide sequence ID" value="NZ_JARMSH010000014.1"/>
</dbReference>
<accession>A0A974NS05</accession>
<evidence type="ECO:0000313" key="3">
    <source>
        <dbReference type="Proteomes" id="UP000595254"/>
    </source>
</evidence>
<organism evidence="2 3">
    <name type="scientific">Peribacillus psychrosaccharolyticus</name>
    <name type="common">Bacillus psychrosaccharolyticus</name>
    <dbReference type="NCBI Taxonomy" id="1407"/>
    <lineage>
        <taxon>Bacteria</taxon>
        <taxon>Bacillati</taxon>
        <taxon>Bacillota</taxon>
        <taxon>Bacilli</taxon>
        <taxon>Bacillales</taxon>
        <taxon>Bacillaceae</taxon>
        <taxon>Peribacillus</taxon>
    </lineage>
</organism>
<dbReference type="Pfam" id="PF13472">
    <property type="entry name" value="Lipase_GDSL_2"/>
    <property type="match status" value="1"/>
</dbReference>
<name>A0A974NS05_PERPY</name>
<dbReference type="PANTHER" id="PTHR30383:SF5">
    <property type="entry name" value="SGNH HYDROLASE-TYPE ESTERASE DOMAIN-CONTAINING PROTEIN"/>
    <property type="match status" value="1"/>
</dbReference>